<evidence type="ECO:0000313" key="2">
    <source>
        <dbReference type="Proteomes" id="UP000295184"/>
    </source>
</evidence>
<dbReference type="AlphaFoldDB" id="A0A4R1QJ92"/>
<protein>
    <submittedName>
        <fullName evidence="1">Uncharacterized protein</fullName>
    </submittedName>
</protein>
<gene>
    <name evidence="1" type="ORF">EDD77_13027</name>
</gene>
<accession>A0A4R1QJ92</accession>
<dbReference type="EMBL" id="SLUM01000030">
    <property type="protein sequence ID" value="TCL53606.1"/>
    <property type="molecule type" value="Genomic_DNA"/>
</dbReference>
<reference evidence="1 2" key="1">
    <citation type="submission" date="2019-03" db="EMBL/GenBank/DDBJ databases">
        <title>Genomic Encyclopedia of Type Strains, Phase IV (KMG-IV): sequencing the most valuable type-strain genomes for metagenomic binning, comparative biology and taxonomic classification.</title>
        <authorList>
            <person name="Goeker M."/>
        </authorList>
    </citation>
    <scope>NUCLEOTIDE SEQUENCE [LARGE SCALE GENOMIC DNA]</scope>
    <source>
        <strain evidence="1 2">DSM 100451</strain>
    </source>
</reference>
<dbReference type="Proteomes" id="UP000295184">
    <property type="component" value="Unassembled WGS sequence"/>
</dbReference>
<feature type="non-terminal residue" evidence="1">
    <location>
        <position position="27"/>
    </location>
</feature>
<comment type="caution">
    <text evidence="1">The sequence shown here is derived from an EMBL/GenBank/DDBJ whole genome shotgun (WGS) entry which is preliminary data.</text>
</comment>
<sequence length="27" mass="2817">MKHKRFLTGAISLALVAVVSVGATLAY</sequence>
<evidence type="ECO:0000313" key="1">
    <source>
        <dbReference type="EMBL" id="TCL53606.1"/>
    </source>
</evidence>
<name>A0A4R1QJ92_9FIRM</name>
<proteinExistence type="predicted"/>
<organism evidence="1 2">
    <name type="scientific">Allofournierella massiliensis</name>
    <dbReference type="NCBI Taxonomy" id="1650663"/>
    <lineage>
        <taxon>Bacteria</taxon>
        <taxon>Bacillati</taxon>
        <taxon>Bacillota</taxon>
        <taxon>Clostridia</taxon>
        <taxon>Eubacteriales</taxon>
        <taxon>Oscillospiraceae</taxon>
        <taxon>Allofournierella</taxon>
    </lineage>
</organism>